<keyword evidence="4 8" id="KW-0812">Transmembrane</keyword>
<evidence type="ECO:0000259" key="9">
    <source>
        <dbReference type="PROSITE" id="PS50850"/>
    </source>
</evidence>
<dbReference type="InterPro" id="IPR036259">
    <property type="entry name" value="MFS_trans_sf"/>
</dbReference>
<keyword evidence="5 8" id="KW-1133">Transmembrane helix</keyword>
<reference evidence="10 11" key="1">
    <citation type="submission" date="2024-09" db="EMBL/GenBank/DDBJ databases">
        <title>The Natural Products Discovery Center: Release of the First 8490 Sequenced Strains for Exploring Actinobacteria Biosynthetic Diversity.</title>
        <authorList>
            <person name="Kalkreuter E."/>
            <person name="Kautsar S.A."/>
            <person name="Yang D."/>
            <person name="Bader C.D."/>
            <person name="Teijaro C.N."/>
            <person name="Fluegel L."/>
            <person name="Davis C.M."/>
            <person name="Simpson J.R."/>
            <person name="Lauterbach L."/>
            <person name="Steele A.D."/>
            <person name="Gui C."/>
            <person name="Meng S."/>
            <person name="Li G."/>
            <person name="Viehrig K."/>
            <person name="Ye F."/>
            <person name="Su P."/>
            <person name="Kiefer A.F."/>
            <person name="Nichols A."/>
            <person name="Cepeda A.J."/>
            <person name="Yan W."/>
            <person name="Fan B."/>
            <person name="Jiang Y."/>
            <person name="Adhikari A."/>
            <person name="Zheng C.-J."/>
            <person name="Schuster L."/>
            <person name="Cowan T.M."/>
            <person name="Smanski M.J."/>
            <person name="Chevrette M.G."/>
            <person name="De Carvalho L.P.S."/>
            <person name="Shen B."/>
        </authorList>
    </citation>
    <scope>NUCLEOTIDE SEQUENCE [LARGE SCALE GENOMIC DNA]</scope>
    <source>
        <strain evidence="10 11">NPDC056472</strain>
    </source>
</reference>
<feature type="compositionally biased region" description="Low complexity" evidence="7">
    <location>
        <begin position="411"/>
        <end position="441"/>
    </location>
</feature>
<evidence type="ECO:0000256" key="8">
    <source>
        <dbReference type="SAM" id="Phobius"/>
    </source>
</evidence>
<comment type="caution">
    <text evidence="10">The sequence shown here is derived from an EMBL/GenBank/DDBJ whole genome shotgun (WGS) entry which is preliminary data.</text>
</comment>
<keyword evidence="3" id="KW-1003">Cell membrane</keyword>
<keyword evidence="2" id="KW-0813">Transport</keyword>
<evidence type="ECO:0000256" key="1">
    <source>
        <dbReference type="ARBA" id="ARBA00004651"/>
    </source>
</evidence>
<organism evidence="10 11">
    <name type="scientific">Streptomyces wedmorensis</name>
    <dbReference type="NCBI Taxonomy" id="43759"/>
    <lineage>
        <taxon>Bacteria</taxon>
        <taxon>Bacillati</taxon>
        <taxon>Actinomycetota</taxon>
        <taxon>Actinomycetes</taxon>
        <taxon>Kitasatosporales</taxon>
        <taxon>Streptomycetaceae</taxon>
        <taxon>Streptomyces</taxon>
    </lineage>
</organism>
<evidence type="ECO:0000313" key="11">
    <source>
        <dbReference type="Proteomes" id="UP001600424"/>
    </source>
</evidence>
<feature type="compositionally biased region" description="Low complexity" evidence="7">
    <location>
        <begin position="450"/>
        <end position="468"/>
    </location>
</feature>
<dbReference type="Pfam" id="PF07690">
    <property type="entry name" value="MFS_1"/>
    <property type="match status" value="1"/>
</dbReference>
<feature type="transmembrane region" description="Helical" evidence="8">
    <location>
        <begin position="253"/>
        <end position="272"/>
    </location>
</feature>
<feature type="transmembrane region" description="Helical" evidence="8">
    <location>
        <begin position="383"/>
        <end position="402"/>
    </location>
</feature>
<feature type="domain" description="Major facilitator superfamily (MFS) profile" evidence="9">
    <location>
        <begin position="16"/>
        <end position="407"/>
    </location>
</feature>
<protein>
    <submittedName>
        <fullName evidence="10">MFS transporter</fullName>
    </submittedName>
</protein>
<evidence type="ECO:0000256" key="2">
    <source>
        <dbReference type="ARBA" id="ARBA00022448"/>
    </source>
</evidence>
<evidence type="ECO:0000256" key="5">
    <source>
        <dbReference type="ARBA" id="ARBA00022989"/>
    </source>
</evidence>
<dbReference type="Proteomes" id="UP001600424">
    <property type="component" value="Unassembled WGS sequence"/>
</dbReference>
<dbReference type="Gene3D" id="1.20.1250.20">
    <property type="entry name" value="MFS general substrate transporter like domains"/>
    <property type="match status" value="1"/>
</dbReference>
<feature type="transmembrane region" description="Helical" evidence="8">
    <location>
        <begin position="53"/>
        <end position="71"/>
    </location>
</feature>
<feature type="transmembrane region" description="Helical" evidence="8">
    <location>
        <begin position="170"/>
        <end position="190"/>
    </location>
</feature>
<feature type="transmembrane region" description="Helical" evidence="8">
    <location>
        <begin position="222"/>
        <end position="247"/>
    </location>
</feature>
<feature type="transmembrane region" description="Helical" evidence="8">
    <location>
        <begin position="145"/>
        <end position="164"/>
    </location>
</feature>
<dbReference type="PROSITE" id="PS50850">
    <property type="entry name" value="MFS"/>
    <property type="match status" value="1"/>
</dbReference>
<gene>
    <name evidence="10" type="ORF">ACFQ63_15935</name>
</gene>
<feature type="transmembrane region" description="Helical" evidence="8">
    <location>
        <begin position="318"/>
        <end position="340"/>
    </location>
</feature>
<evidence type="ECO:0000256" key="6">
    <source>
        <dbReference type="ARBA" id="ARBA00023136"/>
    </source>
</evidence>
<feature type="transmembrane region" description="Helical" evidence="8">
    <location>
        <begin position="107"/>
        <end position="133"/>
    </location>
</feature>
<feature type="transmembrane region" description="Helical" evidence="8">
    <location>
        <begin position="21"/>
        <end position="41"/>
    </location>
</feature>
<accession>A0ABW6IX50</accession>
<dbReference type="InterPro" id="IPR050171">
    <property type="entry name" value="MFS_Transporters"/>
</dbReference>
<sequence>MRAALRSLELLPSDPGLRRFASANLVNTVGSGLYLTGSALFFTRVIGLSSGQVALGLGTATAVGLALMVVCGRLADRIGAKPVYLALLLLQATAMTGYVFVDDFTGFMIVAVISGVADRGIAGTVGALVHVVAPPAERLTARAQLRTATNVGLGCGTLLAGIALSVGTPTAYRTLILANALLFLVAAALISRVPARAPRKADGSGGGAPATPAPRPLRDRGYLAVTAANGLLSLHVSTLSFALPLWVVTRTSAPAWSVSLLVLVNTVLVVLLQVRASRSAATLPAAVRQARRAGMLLALSCGFMFLTAHLPVTAVVPVLVLWAVVFTLGELAQSSSGFYFGFELAPDSAQGAYQSVFALGPGIMRSLAPGLLSLVVLDHGSAGWLWLGALFAVAGVLTAACAGRAGRRLTTETTGPTGPTGTAGTAGTAVATAPTETAEPMEPTKPTKPADPADAVVAKTTAAAGSAK</sequence>
<evidence type="ECO:0000256" key="4">
    <source>
        <dbReference type="ARBA" id="ARBA00022692"/>
    </source>
</evidence>
<feature type="transmembrane region" description="Helical" evidence="8">
    <location>
        <begin position="83"/>
        <end position="101"/>
    </location>
</feature>
<dbReference type="EMBL" id="JBHTRV010000010">
    <property type="protein sequence ID" value="MFE5981189.1"/>
    <property type="molecule type" value="Genomic_DNA"/>
</dbReference>
<dbReference type="RefSeq" id="WP_386251483.1">
    <property type="nucleotide sequence ID" value="NZ_JBHTRV010000010.1"/>
</dbReference>
<feature type="transmembrane region" description="Helical" evidence="8">
    <location>
        <begin position="352"/>
        <end position="377"/>
    </location>
</feature>
<dbReference type="PANTHER" id="PTHR23517">
    <property type="entry name" value="RESISTANCE PROTEIN MDTM, PUTATIVE-RELATED-RELATED"/>
    <property type="match status" value="1"/>
</dbReference>
<keyword evidence="6 8" id="KW-0472">Membrane</keyword>
<feature type="region of interest" description="Disordered" evidence="7">
    <location>
        <begin position="409"/>
        <end position="468"/>
    </location>
</feature>
<evidence type="ECO:0000256" key="7">
    <source>
        <dbReference type="SAM" id="MobiDB-lite"/>
    </source>
</evidence>
<dbReference type="SUPFAM" id="SSF103473">
    <property type="entry name" value="MFS general substrate transporter"/>
    <property type="match status" value="1"/>
</dbReference>
<proteinExistence type="predicted"/>
<dbReference type="InterPro" id="IPR011701">
    <property type="entry name" value="MFS"/>
</dbReference>
<keyword evidence="11" id="KW-1185">Reference proteome</keyword>
<dbReference type="InterPro" id="IPR020846">
    <property type="entry name" value="MFS_dom"/>
</dbReference>
<feature type="transmembrane region" description="Helical" evidence="8">
    <location>
        <begin position="293"/>
        <end position="312"/>
    </location>
</feature>
<evidence type="ECO:0000256" key="3">
    <source>
        <dbReference type="ARBA" id="ARBA00022475"/>
    </source>
</evidence>
<evidence type="ECO:0000313" key="10">
    <source>
        <dbReference type="EMBL" id="MFE5981189.1"/>
    </source>
</evidence>
<name>A0ABW6IX50_STRWE</name>
<comment type="subcellular location">
    <subcellularLocation>
        <location evidence="1">Cell membrane</location>
        <topology evidence="1">Multi-pass membrane protein</topology>
    </subcellularLocation>
</comment>
<dbReference type="PANTHER" id="PTHR23517:SF2">
    <property type="entry name" value="MULTIDRUG RESISTANCE PROTEIN MDTH"/>
    <property type="match status" value="1"/>
</dbReference>